<accession>A0ACC1KDZ2</accession>
<gene>
    <name evidence="1" type="ORF">GGI18_002998</name>
</gene>
<sequence length="338" mass="36642">MSIRLAVITGGNSGIGLAIARRLLSLNSDELQFRVVLACRNQAKGAVARHQLLSAYPDALVDLVELDTSSVASVERAAAALLSYNGGIDLLFCNAGAMAIEALDIGGIVNGLLSHPIAFFESSEALRQQRGLVTADGMGETFQTNVFGHYLLINRLTLAMREGGRVIWTGSAASQLQFTHDDYQHIKGDKAYESSKYIVDQIAIPLDQRLKERGVRCLVAEPGNVCTNFLAGLDVPLFQYLVLGVFYFIRFVLGIARFTINADTAAVGCCFAALAEGADSRIKYHSHATRTGKPFVAQYPLSHNKDTSAFLVGKLDELVEQISGEQSIRQKQLSSTKK</sequence>
<keyword evidence="2" id="KW-1185">Reference proteome</keyword>
<evidence type="ECO:0000313" key="1">
    <source>
        <dbReference type="EMBL" id="KAJ2788358.1"/>
    </source>
</evidence>
<organism evidence="1 2">
    <name type="scientific">Coemansia linderi</name>
    <dbReference type="NCBI Taxonomy" id="2663919"/>
    <lineage>
        <taxon>Eukaryota</taxon>
        <taxon>Fungi</taxon>
        <taxon>Fungi incertae sedis</taxon>
        <taxon>Zoopagomycota</taxon>
        <taxon>Kickxellomycotina</taxon>
        <taxon>Kickxellomycetes</taxon>
        <taxon>Kickxellales</taxon>
        <taxon>Kickxellaceae</taxon>
        <taxon>Coemansia</taxon>
    </lineage>
</organism>
<dbReference type="Proteomes" id="UP001140066">
    <property type="component" value="Unassembled WGS sequence"/>
</dbReference>
<dbReference type="EMBL" id="JANBUK010000882">
    <property type="protein sequence ID" value="KAJ2788358.1"/>
    <property type="molecule type" value="Genomic_DNA"/>
</dbReference>
<protein>
    <submittedName>
        <fullName evidence="1">Uncharacterized protein</fullName>
    </submittedName>
</protein>
<proteinExistence type="predicted"/>
<name>A0ACC1KDZ2_9FUNG</name>
<reference evidence="1" key="1">
    <citation type="submission" date="2022-07" db="EMBL/GenBank/DDBJ databases">
        <title>Phylogenomic reconstructions and comparative analyses of Kickxellomycotina fungi.</title>
        <authorList>
            <person name="Reynolds N.K."/>
            <person name="Stajich J.E."/>
            <person name="Barry K."/>
            <person name="Grigoriev I.V."/>
            <person name="Crous P."/>
            <person name="Smith M.E."/>
        </authorList>
    </citation>
    <scope>NUCLEOTIDE SEQUENCE</scope>
    <source>
        <strain evidence="1">BCRC 34191</strain>
    </source>
</reference>
<comment type="caution">
    <text evidence="1">The sequence shown here is derived from an EMBL/GenBank/DDBJ whole genome shotgun (WGS) entry which is preliminary data.</text>
</comment>
<evidence type="ECO:0000313" key="2">
    <source>
        <dbReference type="Proteomes" id="UP001140066"/>
    </source>
</evidence>